<dbReference type="EMBL" id="AMZH03021362">
    <property type="protein sequence ID" value="RRT38268.1"/>
    <property type="molecule type" value="Genomic_DNA"/>
</dbReference>
<organism evidence="1 2">
    <name type="scientific">Ensete ventricosum</name>
    <name type="common">Abyssinian banana</name>
    <name type="synonym">Musa ensete</name>
    <dbReference type="NCBI Taxonomy" id="4639"/>
    <lineage>
        <taxon>Eukaryota</taxon>
        <taxon>Viridiplantae</taxon>
        <taxon>Streptophyta</taxon>
        <taxon>Embryophyta</taxon>
        <taxon>Tracheophyta</taxon>
        <taxon>Spermatophyta</taxon>
        <taxon>Magnoliopsida</taxon>
        <taxon>Liliopsida</taxon>
        <taxon>Zingiberales</taxon>
        <taxon>Musaceae</taxon>
        <taxon>Ensete</taxon>
    </lineage>
</organism>
<proteinExistence type="predicted"/>
<evidence type="ECO:0000313" key="1">
    <source>
        <dbReference type="EMBL" id="RRT38268.1"/>
    </source>
</evidence>
<sequence length="74" mass="8314">MEGDEERNVRGGRDGAGDEQHVLIHSQVRRIKQEDEKMADGLQSEPMEMRPELTRQFSRSRLGPAGRPIAVGSK</sequence>
<protein>
    <submittedName>
        <fullName evidence="1">Uncharacterized protein</fullName>
    </submittedName>
</protein>
<name>A0A444ESG5_ENSVE</name>
<dbReference type="PANTHER" id="PTHR34780:SF5">
    <property type="entry name" value="OS02G0733900 PROTEIN"/>
    <property type="match status" value="1"/>
</dbReference>
<dbReference type="AlphaFoldDB" id="A0A444ESG5"/>
<accession>A0A444ESG5</accession>
<gene>
    <name evidence="1" type="ORF">B296_00055371</name>
</gene>
<dbReference type="Proteomes" id="UP000287651">
    <property type="component" value="Unassembled WGS sequence"/>
</dbReference>
<dbReference type="PANTHER" id="PTHR34780">
    <property type="entry name" value="OS08G0427800 PROTEIN"/>
    <property type="match status" value="1"/>
</dbReference>
<evidence type="ECO:0000313" key="2">
    <source>
        <dbReference type="Proteomes" id="UP000287651"/>
    </source>
</evidence>
<comment type="caution">
    <text evidence="1">The sequence shown here is derived from an EMBL/GenBank/DDBJ whole genome shotgun (WGS) entry which is preliminary data.</text>
</comment>
<reference evidence="1 2" key="1">
    <citation type="journal article" date="2014" name="Agronomy (Basel)">
        <title>A Draft Genome Sequence for Ensete ventricosum, the Drought-Tolerant Tree Against Hunger.</title>
        <authorList>
            <person name="Harrison J."/>
            <person name="Moore K.A."/>
            <person name="Paszkiewicz K."/>
            <person name="Jones T."/>
            <person name="Grant M."/>
            <person name="Ambacheew D."/>
            <person name="Muzemil S."/>
            <person name="Studholme D.J."/>
        </authorList>
    </citation>
    <scope>NUCLEOTIDE SEQUENCE [LARGE SCALE GENOMIC DNA]</scope>
</reference>